<dbReference type="AlphaFoldDB" id="X1C744"/>
<accession>X1C744</accession>
<name>X1C744_9ZZZZ</name>
<reference evidence="1" key="1">
    <citation type="journal article" date="2014" name="Front. Microbiol.">
        <title>High frequency of phylogenetically diverse reductive dehalogenase-homologous genes in deep subseafloor sedimentary metagenomes.</title>
        <authorList>
            <person name="Kawai M."/>
            <person name="Futagami T."/>
            <person name="Toyoda A."/>
            <person name="Takaki Y."/>
            <person name="Nishi S."/>
            <person name="Hori S."/>
            <person name="Arai W."/>
            <person name="Tsubouchi T."/>
            <person name="Morono Y."/>
            <person name="Uchiyama I."/>
            <person name="Ito T."/>
            <person name="Fujiyama A."/>
            <person name="Inagaki F."/>
            <person name="Takami H."/>
        </authorList>
    </citation>
    <scope>NUCLEOTIDE SEQUENCE</scope>
    <source>
        <strain evidence="1">Expedition CK06-06</strain>
    </source>
</reference>
<protein>
    <submittedName>
        <fullName evidence="1">Uncharacterized protein</fullName>
    </submittedName>
</protein>
<evidence type="ECO:0000313" key="1">
    <source>
        <dbReference type="EMBL" id="GAH03881.1"/>
    </source>
</evidence>
<sequence length="91" mass="11066">MYYKGKMTEELSQTILKYSDWEYEKDQLKHKKDRKERKRFLDDFCEKVRNYGGTKVVKVPFYSVTSIISKKREKGDNTPVWRQNIDYSIKT</sequence>
<gene>
    <name evidence="1" type="ORF">S01H4_46091</name>
</gene>
<dbReference type="EMBL" id="BART01025719">
    <property type="protein sequence ID" value="GAH03881.1"/>
    <property type="molecule type" value="Genomic_DNA"/>
</dbReference>
<organism evidence="1">
    <name type="scientific">marine sediment metagenome</name>
    <dbReference type="NCBI Taxonomy" id="412755"/>
    <lineage>
        <taxon>unclassified sequences</taxon>
        <taxon>metagenomes</taxon>
        <taxon>ecological metagenomes</taxon>
    </lineage>
</organism>
<comment type="caution">
    <text evidence="1">The sequence shown here is derived from an EMBL/GenBank/DDBJ whole genome shotgun (WGS) entry which is preliminary data.</text>
</comment>
<proteinExistence type="predicted"/>